<feature type="domain" description="Nucleolar 27S pre-rRNA processing Urb2/Npa2 C-terminal" evidence="1">
    <location>
        <begin position="1241"/>
        <end position="1442"/>
    </location>
</feature>
<sequence>MDIKAKILEHLANTGREFHDSLIYAMKLWKSPSFYYMSKYDITFNYFLQNVFQYFEHAQAKYDEATFNERWQTVNSFLLLPCPSNALPAPVMKKVEKCLVQLCRHAKDRKEQLLETFLIVAFDAKYKNFYKFDYQLYGSVLSAGLLYYKKCLEIREVPKEDEEKLVDRIFADIQIYSKSAAGTAKWMKAFDSFLVPLSEVVLLLEKRGIKRRDELLDLLKQLYFTPENVSKYNRVPDGQPFMGSFEVQLIPLHVIAVLMEGFIRTYRDLKLEILLFLKYFLQNVFVTSSRSLLKDSHQMYALTKYVFRLLKKYFVILDQELMVDFDFTTMLTDRLKQQLKACIGSEPMLCDFFDLICTINEYNPLVLEHSIVDIILSVMFLRKGSDTLRSYQTMLISTVAMFMKLNKSENLCDELFMKLNDYLEENDMDDVIANLRTQESSEPGKRKIEKESEISAKKIKLTDGAAQSTITVPMMESKYWDVLFAEGEKSDEERRRLQRHRPVVHNCWPEITFAWPDADGRLSATMKEYSKQLLTKRSITYWKNFMVLLSDFIVPAEDEPSEGTIFQLELALCWMCYFFAGNTLIEHSNLFWARLVNCIEEFDQLMGAIGRKIISAKEGSPERKLYGAFLNVIYYYGNYRMMVFYYRPDSIEESNYDQLYGYLTDSEWQAIEQYVPERDTPLLNRVLVQKLRLSYLKQEKQPTEEDASVCEERRQMIERLLRDKSGEHLRPLLLDRSTNVWLLGLMNKEQQRHAVYRLLDPAYCPLEDIQYLLAEVASDHELLEVFLLGAYRKVTELLVASGKAATLGKLPVETLFEQDEEAIVPKLRKLLLKQSVTDQDEEKAQLPEAIGCALEHILNVLDEIRIDSIEQGKKSLLVAVHLLLLVHLNASNAEKAAERFKAHLIKFILLGTSTNMSRFIMVETLFERFGKSPIVIILLQQLLEHLTEPTFEELRSVLNNFSPEKATHFELLLLIYNLEHRNKSRYRYGAVPAARRAAFLGDIVIAIDKYLLQQDSRKQRKKDVVGFNHAIKACQTSIRHKAEQQEELDEKLREHILGYVQQAMKVFTYNSDMLLTGCLFHKDLLQLDPAMVAEIEQKCWQTFITLMQERTAAKESHEHHGMALNEENPSVSKSEEQLRRIGTIITALVGHFSEQQYVEKLNLLNRIEFTSGVDSSSSTSSPLKTTMAIFSILSKNGLPNTVTQEVCKVFVRSFASVVARDVMGLCVLNQHRRDPELLYTILECFETIIGNGKLALFPALLDYVLQFLSAINIAKQASVQAGEESAFFRLHRTMGGVMFVLLRARSKYVASRLPSYMHVYEGLVGALISYKGVEGIGKSLTSFEILTISDLMLPLQRIVNIACKKLQKQLYILAPYVLGQILHTIVQCKRATTEHNRIASNVHNVCFSLIAICDPHVPSYLLRTMDEGSRLLFTDIKKRYERRMERGTSKGKGKSN</sequence>
<proteinExistence type="predicted"/>
<dbReference type="InterPro" id="IPR018849">
    <property type="entry name" value="Urb2/Npa2_C"/>
</dbReference>
<reference evidence="2" key="2">
    <citation type="submission" date="2020-05" db="UniProtKB">
        <authorList>
            <consortium name="EnsemblMetazoa"/>
        </authorList>
    </citation>
    <scope>IDENTIFICATION</scope>
    <source>
        <strain evidence="2">Epiroticus2</strain>
    </source>
</reference>
<protein>
    <submittedName>
        <fullName evidence="2">Urb2 domain-containing protein</fullName>
    </submittedName>
</protein>
<evidence type="ECO:0000313" key="2">
    <source>
        <dbReference type="EnsemblMetazoa" id="AEPI007581-PA"/>
    </source>
</evidence>
<organism evidence="2 3">
    <name type="scientific">Anopheles epiroticus</name>
    <dbReference type="NCBI Taxonomy" id="199890"/>
    <lineage>
        <taxon>Eukaryota</taxon>
        <taxon>Metazoa</taxon>
        <taxon>Ecdysozoa</taxon>
        <taxon>Arthropoda</taxon>
        <taxon>Hexapoda</taxon>
        <taxon>Insecta</taxon>
        <taxon>Pterygota</taxon>
        <taxon>Neoptera</taxon>
        <taxon>Endopterygota</taxon>
        <taxon>Diptera</taxon>
        <taxon>Nematocera</taxon>
        <taxon>Culicoidea</taxon>
        <taxon>Culicidae</taxon>
        <taxon>Anophelinae</taxon>
        <taxon>Anopheles</taxon>
    </lineage>
</organism>
<reference evidence="3" key="1">
    <citation type="submission" date="2013-03" db="EMBL/GenBank/DDBJ databases">
        <title>The Genome Sequence of Anopheles epiroticus epiroticus2.</title>
        <authorList>
            <consortium name="The Broad Institute Genomics Platform"/>
            <person name="Neafsey D.E."/>
            <person name="Howell P."/>
            <person name="Walker B."/>
            <person name="Young S.K."/>
            <person name="Zeng Q."/>
            <person name="Gargeya S."/>
            <person name="Fitzgerald M."/>
            <person name="Haas B."/>
            <person name="Abouelleil A."/>
            <person name="Allen A.W."/>
            <person name="Alvarado L."/>
            <person name="Arachchi H.M."/>
            <person name="Berlin A.M."/>
            <person name="Chapman S.B."/>
            <person name="Gainer-Dewar J."/>
            <person name="Goldberg J."/>
            <person name="Griggs A."/>
            <person name="Gujja S."/>
            <person name="Hansen M."/>
            <person name="Howarth C."/>
            <person name="Imamovic A."/>
            <person name="Ireland A."/>
            <person name="Larimer J."/>
            <person name="McCowan C."/>
            <person name="Murphy C."/>
            <person name="Pearson M."/>
            <person name="Poon T.W."/>
            <person name="Priest M."/>
            <person name="Roberts A."/>
            <person name="Saif S."/>
            <person name="Shea T."/>
            <person name="Sisk P."/>
            <person name="Sykes S."/>
            <person name="Wortman J."/>
            <person name="Nusbaum C."/>
            <person name="Birren B."/>
        </authorList>
    </citation>
    <scope>NUCLEOTIDE SEQUENCE [LARGE SCALE GENOMIC DNA]</scope>
    <source>
        <strain evidence="3">Epiroticus2</strain>
    </source>
</reference>
<accession>A0A182PKW4</accession>
<dbReference type="VEuPathDB" id="VectorBase:AEPI007581"/>
<dbReference type="Proteomes" id="UP000075885">
    <property type="component" value="Unassembled WGS sequence"/>
</dbReference>
<keyword evidence="3" id="KW-1185">Reference proteome</keyword>
<evidence type="ECO:0000259" key="1">
    <source>
        <dbReference type="Pfam" id="PF10441"/>
    </source>
</evidence>
<name>A0A182PKW4_9DIPT</name>
<dbReference type="EnsemblMetazoa" id="AEPI007581-RA">
    <property type="protein sequence ID" value="AEPI007581-PA"/>
    <property type="gene ID" value="AEPI007581"/>
</dbReference>
<evidence type="ECO:0000313" key="3">
    <source>
        <dbReference type="Proteomes" id="UP000075885"/>
    </source>
</evidence>
<dbReference type="Pfam" id="PF10441">
    <property type="entry name" value="Urb2"/>
    <property type="match status" value="1"/>
</dbReference>
<dbReference type="STRING" id="199890.A0A182PKW4"/>